<gene>
    <name evidence="2" type="ORF">FACUT_4665</name>
</gene>
<dbReference type="Proteomes" id="UP000536711">
    <property type="component" value="Unassembled WGS sequence"/>
</dbReference>
<proteinExistence type="predicted"/>
<dbReference type="AlphaFoldDB" id="A0A8H4JTK3"/>
<protein>
    <submittedName>
        <fullName evidence="2">Uncharacterized protein</fullName>
    </submittedName>
</protein>
<evidence type="ECO:0000313" key="3">
    <source>
        <dbReference type="Proteomes" id="UP000536711"/>
    </source>
</evidence>
<name>A0A8H4JTK3_9HYPO</name>
<feature type="compositionally biased region" description="Low complexity" evidence="1">
    <location>
        <begin position="1"/>
        <end position="26"/>
    </location>
</feature>
<keyword evidence="3" id="KW-1185">Reference proteome</keyword>
<evidence type="ECO:0000256" key="1">
    <source>
        <dbReference type="SAM" id="MobiDB-lite"/>
    </source>
</evidence>
<comment type="caution">
    <text evidence="2">The sequence shown here is derived from an EMBL/GenBank/DDBJ whole genome shotgun (WGS) entry which is preliminary data.</text>
</comment>
<dbReference type="OrthoDB" id="5033007at2759"/>
<accession>A0A8H4JTK3</accession>
<organism evidence="2 3">
    <name type="scientific">Fusarium acutatum</name>
    <dbReference type="NCBI Taxonomy" id="78861"/>
    <lineage>
        <taxon>Eukaryota</taxon>
        <taxon>Fungi</taxon>
        <taxon>Dikarya</taxon>
        <taxon>Ascomycota</taxon>
        <taxon>Pezizomycotina</taxon>
        <taxon>Sordariomycetes</taxon>
        <taxon>Hypocreomycetidae</taxon>
        <taxon>Hypocreales</taxon>
        <taxon>Nectriaceae</taxon>
        <taxon>Fusarium</taxon>
        <taxon>Fusarium fujikuroi species complex</taxon>
    </lineage>
</organism>
<reference evidence="2 3" key="1">
    <citation type="submission" date="2020-01" db="EMBL/GenBank/DDBJ databases">
        <title>Identification and distribution of gene clusters putatively required for synthesis of sphingolipid metabolism inhibitors in phylogenetically diverse species of the filamentous fungus Fusarium.</title>
        <authorList>
            <person name="Kim H.-S."/>
            <person name="Busman M."/>
            <person name="Brown D.W."/>
            <person name="Divon H."/>
            <person name="Uhlig S."/>
            <person name="Proctor R.H."/>
        </authorList>
    </citation>
    <scope>NUCLEOTIDE SEQUENCE [LARGE SCALE GENOMIC DNA]</scope>
    <source>
        <strain evidence="2 3">NRRL 13308</strain>
    </source>
</reference>
<feature type="region of interest" description="Disordered" evidence="1">
    <location>
        <begin position="1"/>
        <end position="31"/>
    </location>
</feature>
<dbReference type="EMBL" id="JAADJF010000107">
    <property type="protein sequence ID" value="KAF4438775.1"/>
    <property type="molecule type" value="Genomic_DNA"/>
</dbReference>
<evidence type="ECO:0000313" key="2">
    <source>
        <dbReference type="EMBL" id="KAF4438775.1"/>
    </source>
</evidence>
<sequence>MAEQVPTESTTAVQPTTPTQTTIPTLGPKPKPIFPVADPPTEWSTYYVEKKIQWLDTHGIESDSTVNLGDCYRCGVKLTQMFCVVVKPIFDISAQVNAHYPHSQLQKDVETFITALNRGVIELSYIISQNVDDLLENGQFQDEAQAITPVPIPELPTVSDDVSPAPIESDKPFDTPFCILVDVLDILVDKWPWLSDLRPGKQFSWEHLIQEVIITGQGFFTEYGVFERGNETSDDEDDNT</sequence>